<keyword evidence="1" id="KW-0732">Signal</keyword>
<evidence type="ECO:0008006" key="4">
    <source>
        <dbReference type="Google" id="ProtNLM"/>
    </source>
</evidence>
<name>A0A4Z0W790_9GAMM</name>
<evidence type="ECO:0000313" key="3">
    <source>
        <dbReference type="Proteomes" id="UP000297475"/>
    </source>
</evidence>
<evidence type="ECO:0000256" key="1">
    <source>
        <dbReference type="SAM" id="SignalP"/>
    </source>
</evidence>
<protein>
    <recommendedName>
        <fullName evidence="4">Outer membrane protein beta-barrel domain-containing protein</fullName>
    </recommendedName>
</protein>
<keyword evidence="3" id="KW-1185">Reference proteome</keyword>
<accession>A0A4Z0W790</accession>
<dbReference type="RefSeq" id="WP_135484432.1">
    <property type="nucleotide sequence ID" value="NZ_SRMF01000009.1"/>
</dbReference>
<proteinExistence type="predicted"/>
<feature type="signal peptide" evidence="1">
    <location>
        <begin position="1"/>
        <end position="27"/>
    </location>
</feature>
<dbReference type="Proteomes" id="UP000297475">
    <property type="component" value="Unassembled WGS sequence"/>
</dbReference>
<dbReference type="InterPro" id="IPR011250">
    <property type="entry name" value="OMP/PagP_B-barrel"/>
</dbReference>
<comment type="caution">
    <text evidence="2">The sequence shown here is derived from an EMBL/GenBank/DDBJ whole genome shotgun (WGS) entry which is preliminary data.</text>
</comment>
<reference evidence="2 3" key="1">
    <citation type="submission" date="2019-04" db="EMBL/GenBank/DDBJ databases">
        <title>Natronospirillum operosus gen. nov., sp. nov., a haloalkaliphilic satellite isolated from decaying biomass of laboratory culture of cyanobacterium Geitlerinema sp. and proposal of Natronospirillaceae fam. nov. and Saccharospirillaceae fam. nov.</title>
        <authorList>
            <person name="Kevbrin V."/>
            <person name="Boltyanskaya Y."/>
            <person name="Koziaeva V."/>
            <person name="Grouzdev D.S."/>
            <person name="Park M."/>
            <person name="Cho J."/>
        </authorList>
    </citation>
    <scope>NUCLEOTIDE SEQUENCE [LARGE SCALE GENOMIC DNA]</scope>
    <source>
        <strain evidence="2 3">G-116</strain>
    </source>
</reference>
<dbReference type="AlphaFoldDB" id="A0A4Z0W790"/>
<dbReference type="SUPFAM" id="SSF56925">
    <property type="entry name" value="OMPA-like"/>
    <property type="match status" value="1"/>
</dbReference>
<organism evidence="2 3">
    <name type="scientific">Natronospirillum operosum</name>
    <dbReference type="NCBI Taxonomy" id="2759953"/>
    <lineage>
        <taxon>Bacteria</taxon>
        <taxon>Pseudomonadati</taxon>
        <taxon>Pseudomonadota</taxon>
        <taxon>Gammaproteobacteria</taxon>
        <taxon>Oceanospirillales</taxon>
        <taxon>Natronospirillaceae</taxon>
        <taxon>Natronospirillum</taxon>
    </lineage>
</organism>
<dbReference type="EMBL" id="SRMF01000009">
    <property type="protein sequence ID" value="TGG91340.1"/>
    <property type="molecule type" value="Genomic_DNA"/>
</dbReference>
<gene>
    <name evidence="2" type="ORF">E4656_16610</name>
</gene>
<sequence length="222" mass="24968">MRRLALSTLFSVSTLSLLYLVAVPAQANPVIASEEAQVPTLFDRLQLRLGGIAMQPADDLDGIGYQLGLSGYWMLSPWAVLELGGAYQGERFSYDSSDDYDVTSYWGHYGGRLLWPPAEPVYLSVAARWHRGRLTVHDAGSAYENMRLAYEWYEGGLHLNPSSFGAEVGVSLRYYDWANDDREWSVVAEWLLPGRDWLVGIDGETTMNQNRVHVGLSVNRRF</sequence>
<feature type="chain" id="PRO_5021343666" description="Outer membrane protein beta-barrel domain-containing protein" evidence="1">
    <location>
        <begin position="28"/>
        <end position="222"/>
    </location>
</feature>
<evidence type="ECO:0000313" key="2">
    <source>
        <dbReference type="EMBL" id="TGG91340.1"/>
    </source>
</evidence>